<feature type="transmembrane region" description="Helical" evidence="8">
    <location>
        <begin position="131"/>
        <end position="152"/>
    </location>
</feature>
<dbReference type="SUPFAM" id="SSF81321">
    <property type="entry name" value="Family A G protein-coupled receptor-like"/>
    <property type="match status" value="1"/>
</dbReference>
<evidence type="ECO:0000256" key="4">
    <source>
        <dbReference type="ARBA" id="ARBA00023040"/>
    </source>
</evidence>
<dbReference type="PROSITE" id="PS50262">
    <property type="entry name" value="G_PROTEIN_RECEP_F1_2"/>
    <property type="match status" value="1"/>
</dbReference>
<feature type="transmembrane region" description="Helical" evidence="8">
    <location>
        <begin position="329"/>
        <end position="345"/>
    </location>
</feature>
<proteinExistence type="predicted"/>
<organism evidence="10 11">
    <name type="scientific">Owenia fusiformis</name>
    <name type="common">Polychaete worm</name>
    <dbReference type="NCBI Taxonomy" id="6347"/>
    <lineage>
        <taxon>Eukaryota</taxon>
        <taxon>Metazoa</taxon>
        <taxon>Spiralia</taxon>
        <taxon>Lophotrochozoa</taxon>
        <taxon>Annelida</taxon>
        <taxon>Polychaeta</taxon>
        <taxon>Sedentaria</taxon>
        <taxon>Canalipalpata</taxon>
        <taxon>Sabellida</taxon>
        <taxon>Oweniida</taxon>
        <taxon>Oweniidae</taxon>
        <taxon>Owenia</taxon>
    </lineage>
</organism>
<dbReference type="EMBL" id="CAIIXF020000005">
    <property type="protein sequence ID" value="CAH1783145.1"/>
    <property type="molecule type" value="Genomic_DNA"/>
</dbReference>
<evidence type="ECO:0000256" key="8">
    <source>
        <dbReference type="SAM" id="Phobius"/>
    </source>
</evidence>
<keyword evidence="11" id="KW-1185">Reference proteome</keyword>
<evidence type="ECO:0000313" key="10">
    <source>
        <dbReference type="EMBL" id="CAH1783145.1"/>
    </source>
</evidence>
<evidence type="ECO:0000256" key="1">
    <source>
        <dbReference type="ARBA" id="ARBA00004141"/>
    </source>
</evidence>
<dbReference type="PANTHER" id="PTHR24243">
    <property type="entry name" value="G-PROTEIN COUPLED RECEPTOR"/>
    <property type="match status" value="1"/>
</dbReference>
<dbReference type="SMART" id="SM01381">
    <property type="entry name" value="7TM_GPCR_Srsx"/>
    <property type="match status" value="1"/>
</dbReference>
<evidence type="ECO:0000259" key="9">
    <source>
        <dbReference type="PROSITE" id="PS50262"/>
    </source>
</evidence>
<dbReference type="PANTHER" id="PTHR24243:SF208">
    <property type="entry name" value="PYROKININ-1 RECEPTOR"/>
    <property type="match status" value="1"/>
</dbReference>
<keyword evidence="4" id="KW-0297">G-protein coupled receptor</keyword>
<keyword evidence="7" id="KW-0807">Transducer</keyword>
<evidence type="ECO:0000256" key="3">
    <source>
        <dbReference type="ARBA" id="ARBA00022989"/>
    </source>
</evidence>
<dbReference type="InterPro" id="IPR000276">
    <property type="entry name" value="GPCR_Rhodpsn"/>
</dbReference>
<keyword evidence="3 8" id="KW-1133">Transmembrane helix</keyword>
<feature type="transmembrane region" description="Helical" evidence="8">
    <location>
        <begin position="89"/>
        <end position="111"/>
    </location>
</feature>
<keyword evidence="6" id="KW-0675">Receptor</keyword>
<feature type="domain" description="G-protein coupled receptors family 1 profile" evidence="9">
    <location>
        <begin position="68"/>
        <end position="342"/>
    </location>
</feature>
<feature type="transmembrane region" description="Helical" evidence="8">
    <location>
        <begin position="173"/>
        <end position="194"/>
    </location>
</feature>
<dbReference type="PRINTS" id="PR00237">
    <property type="entry name" value="GPCRRHODOPSN"/>
</dbReference>
<evidence type="ECO:0000256" key="6">
    <source>
        <dbReference type="ARBA" id="ARBA00023170"/>
    </source>
</evidence>
<dbReference type="Proteomes" id="UP000749559">
    <property type="component" value="Unassembled WGS sequence"/>
</dbReference>
<dbReference type="AlphaFoldDB" id="A0A8S4NNE1"/>
<feature type="transmembrane region" description="Helical" evidence="8">
    <location>
        <begin position="51"/>
        <end position="77"/>
    </location>
</feature>
<evidence type="ECO:0000256" key="5">
    <source>
        <dbReference type="ARBA" id="ARBA00023136"/>
    </source>
</evidence>
<reference evidence="10" key="1">
    <citation type="submission" date="2022-03" db="EMBL/GenBank/DDBJ databases">
        <authorList>
            <person name="Martin C."/>
        </authorList>
    </citation>
    <scope>NUCLEOTIDE SEQUENCE</scope>
</reference>
<sequence>MMHNGTLSHMNMATQSSTNVVETVNTTAGTSNPFTVFLKDPEKYFYDPASIPILTIAMPIILGMGVICNSAFIYVVIKLKHMHNATNYYLVNLAIADLIYLHIVVIDKVLRYGISPFAKDYGPWGHRPCKILSAFIFLPHLVSEGTIMLFTYERCRALRSTGAIYRQSNKRCLVYIIITWFIAMFALIPCIYFIDGASFTLNWIQDTITHQYTIRKCGLAPISFFGSLTIQCNGLQTIPFIFIAFAIIGLNVLILKALHSSAKLSNKYLKNRTKSNSKRQIALMLIATSSVFYLTLLPYYLDDILYGLNKVGLIPFIKLPKVWIQTGRFMAYFNSAINMLIYNIFSRRYRNAFKEAFCCCLIGKTTHTYSSSSRNSAPNVHENGARMAPMNSDIVHMGGSNTASIDGETICTLNDTSRRARASDKIQEFTIDTYI</sequence>
<gene>
    <name evidence="10" type="ORF">OFUS_LOCUS9511</name>
</gene>
<dbReference type="GO" id="GO:0004930">
    <property type="term" value="F:G protein-coupled receptor activity"/>
    <property type="evidence" value="ECO:0007669"/>
    <property type="project" value="UniProtKB-KW"/>
</dbReference>
<keyword evidence="2 8" id="KW-0812">Transmembrane</keyword>
<dbReference type="OrthoDB" id="9996086at2759"/>
<evidence type="ECO:0000256" key="2">
    <source>
        <dbReference type="ARBA" id="ARBA00022692"/>
    </source>
</evidence>
<keyword evidence="5 8" id="KW-0472">Membrane</keyword>
<protein>
    <recommendedName>
        <fullName evidence="9">G-protein coupled receptors family 1 profile domain-containing protein</fullName>
    </recommendedName>
</protein>
<comment type="subcellular location">
    <subcellularLocation>
        <location evidence="1">Membrane</location>
        <topology evidence="1">Multi-pass membrane protein</topology>
    </subcellularLocation>
</comment>
<dbReference type="Gene3D" id="1.20.1070.10">
    <property type="entry name" value="Rhodopsin 7-helix transmembrane proteins"/>
    <property type="match status" value="1"/>
</dbReference>
<evidence type="ECO:0000256" key="7">
    <source>
        <dbReference type="ARBA" id="ARBA00023224"/>
    </source>
</evidence>
<accession>A0A8S4NNE1</accession>
<feature type="transmembrane region" description="Helical" evidence="8">
    <location>
        <begin position="280"/>
        <end position="301"/>
    </location>
</feature>
<dbReference type="Pfam" id="PF00001">
    <property type="entry name" value="7tm_1"/>
    <property type="match status" value="1"/>
</dbReference>
<name>A0A8S4NNE1_OWEFU</name>
<feature type="transmembrane region" description="Helical" evidence="8">
    <location>
        <begin position="238"/>
        <end position="259"/>
    </location>
</feature>
<comment type="caution">
    <text evidence="10">The sequence shown here is derived from an EMBL/GenBank/DDBJ whole genome shotgun (WGS) entry which is preliminary data.</text>
</comment>
<evidence type="ECO:0000313" key="11">
    <source>
        <dbReference type="Proteomes" id="UP000749559"/>
    </source>
</evidence>
<dbReference type="InterPro" id="IPR017452">
    <property type="entry name" value="GPCR_Rhodpsn_7TM"/>
</dbReference>
<dbReference type="GO" id="GO:0005886">
    <property type="term" value="C:plasma membrane"/>
    <property type="evidence" value="ECO:0007669"/>
    <property type="project" value="TreeGrafter"/>
</dbReference>